<evidence type="ECO:0000313" key="11">
    <source>
        <dbReference type="EMBL" id="OSX75189.1"/>
    </source>
</evidence>
<evidence type="ECO:0000256" key="2">
    <source>
        <dbReference type="ARBA" id="ARBA00009045"/>
    </source>
</evidence>
<dbReference type="GO" id="GO:0016020">
    <property type="term" value="C:membrane"/>
    <property type="evidence" value="ECO:0007669"/>
    <property type="project" value="UniProtKB-SubCell"/>
</dbReference>
<dbReference type="Pfam" id="PF01694">
    <property type="entry name" value="Rhomboid"/>
    <property type="match status" value="1"/>
</dbReference>
<dbReference type="OrthoDB" id="5986at2759"/>
<feature type="transmembrane region" description="Helical" evidence="9">
    <location>
        <begin position="101"/>
        <end position="122"/>
    </location>
</feature>
<comment type="subcellular location">
    <subcellularLocation>
        <location evidence="1">Membrane</location>
        <topology evidence="1">Multi-pass membrane protein</topology>
    </subcellularLocation>
</comment>
<accession>A0A1X6P2T1</accession>
<evidence type="ECO:0000256" key="1">
    <source>
        <dbReference type="ARBA" id="ARBA00004141"/>
    </source>
</evidence>
<keyword evidence="5" id="KW-0378">Hydrolase</keyword>
<evidence type="ECO:0000256" key="7">
    <source>
        <dbReference type="ARBA" id="ARBA00023136"/>
    </source>
</evidence>
<evidence type="ECO:0000259" key="10">
    <source>
        <dbReference type="Pfam" id="PF01694"/>
    </source>
</evidence>
<dbReference type="GO" id="GO:0006508">
    <property type="term" value="P:proteolysis"/>
    <property type="evidence" value="ECO:0007669"/>
    <property type="project" value="UniProtKB-KW"/>
</dbReference>
<comment type="similarity">
    <text evidence="2">Belongs to the peptidase S54 family.</text>
</comment>
<feature type="transmembrane region" description="Helical" evidence="9">
    <location>
        <begin position="134"/>
        <end position="154"/>
    </location>
</feature>
<sequence>MMGEVGALARRGYVAVRGSAAPPPLFSSTVLVVLVGAHVASPLLSTGALCLRPSDLFARLQLYRLNTAPVLHANLLHLAVNALAWLSLAPAMEEAAGTGSFTHLIFSLLVPLIGVGAAAGAYAADAVLGAHGRLTGACTIGLSGVLFGMLVIHLRRAGVNTVDMCGCFVMPARWYPLALVGLIQLLAPGQVALGAHLAGIAVGEATVAGAWRWLTPPPSMIRSVEGARLCGCVPALADLPGYITCAASLAGAGLPTTVGEGGDRGGGGGGGATRGLPAPGRPCSGGWGWLPPPRAAGGGKRPATRPCRPRWRRRWWRWLPPRHRRPLWRHRPRWGGATRPPPSPTGVRGWPPRPTATGR</sequence>
<dbReference type="SUPFAM" id="SSF144091">
    <property type="entry name" value="Rhomboid-like"/>
    <property type="match status" value="1"/>
</dbReference>
<keyword evidence="4 9" id="KW-0812">Transmembrane</keyword>
<dbReference type="PANTHER" id="PTHR43066">
    <property type="entry name" value="RHOMBOID-RELATED PROTEIN"/>
    <property type="match status" value="1"/>
</dbReference>
<protein>
    <recommendedName>
        <fullName evidence="10">Peptidase S54 rhomboid domain-containing protein</fullName>
    </recommendedName>
</protein>
<dbReference type="PANTHER" id="PTHR43066:SF1">
    <property type="entry name" value="RHOMBOID PROTEIN 2"/>
    <property type="match status" value="1"/>
</dbReference>
<dbReference type="Gene3D" id="1.20.1540.10">
    <property type="entry name" value="Rhomboid-like"/>
    <property type="match status" value="1"/>
</dbReference>
<name>A0A1X6P2T1_PORUM</name>
<keyword evidence="3" id="KW-0645">Protease</keyword>
<evidence type="ECO:0000313" key="12">
    <source>
        <dbReference type="Proteomes" id="UP000218209"/>
    </source>
</evidence>
<evidence type="ECO:0000256" key="8">
    <source>
        <dbReference type="SAM" id="MobiDB-lite"/>
    </source>
</evidence>
<dbReference type="GO" id="GO:0004252">
    <property type="term" value="F:serine-type endopeptidase activity"/>
    <property type="evidence" value="ECO:0007669"/>
    <property type="project" value="InterPro"/>
</dbReference>
<dbReference type="InterPro" id="IPR035952">
    <property type="entry name" value="Rhomboid-like_sf"/>
</dbReference>
<keyword evidence="12" id="KW-1185">Reference proteome</keyword>
<feature type="region of interest" description="Disordered" evidence="8">
    <location>
        <begin position="260"/>
        <end position="280"/>
    </location>
</feature>
<evidence type="ECO:0000256" key="5">
    <source>
        <dbReference type="ARBA" id="ARBA00022801"/>
    </source>
</evidence>
<dbReference type="Proteomes" id="UP000218209">
    <property type="component" value="Unassembled WGS sequence"/>
</dbReference>
<dbReference type="EMBL" id="KV918915">
    <property type="protein sequence ID" value="OSX75189.1"/>
    <property type="molecule type" value="Genomic_DNA"/>
</dbReference>
<feature type="domain" description="Peptidase S54 rhomboid" evidence="10">
    <location>
        <begin position="61"/>
        <end position="208"/>
    </location>
</feature>
<proteinExistence type="inferred from homology"/>
<gene>
    <name evidence="11" type="ORF">BU14_0249s0008</name>
</gene>
<evidence type="ECO:0000256" key="4">
    <source>
        <dbReference type="ARBA" id="ARBA00022692"/>
    </source>
</evidence>
<keyword evidence="7 9" id="KW-0472">Membrane</keyword>
<feature type="transmembrane region" description="Helical" evidence="9">
    <location>
        <begin position="174"/>
        <end position="193"/>
    </location>
</feature>
<evidence type="ECO:0000256" key="3">
    <source>
        <dbReference type="ARBA" id="ARBA00022670"/>
    </source>
</evidence>
<evidence type="ECO:0000256" key="6">
    <source>
        <dbReference type="ARBA" id="ARBA00022989"/>
    </source>
</evidence>
<keyword evidence="6 9" id="KW-1133">Transmembrane helix</keyword>
<dbReference type="InterPro" id="IPR022764">
    <property type="entry name" value="Peptidase_S54_rhomboid_dom"/>
</dbReference>
<organism evidence="11 12">
    <name type="scientific">Porphyra umbilicalis</name>
    <name type="common">Purple laver</name>
    <name type="synonym">Red alga</name>
    <dbReference type="NCBI Taxonomy" id="2786"/>
    <lineage>
        <taxon>Eukaryota</taxon>
        <taxon>Rhodophyta</taxon>
        <taxon>Bangiophyceae</taxon>
        <taxon>Bangiales</taxon>
        <taxon>Bangiaceae</taxon>
        <taxon>Porphyra</taxon>
    </lineage>
</organism>
<evidence type="ECO:0000256" key="9">
    <source>
        <dbReference type="SAM" id="Phobius"/>
    </source>
</evidence>
<dbReference type="AlphaFoldDB" id="A0A1X6P2T1"/>
<feature type="compositionally biased region" description="Gly residues" evidence="8">
    <location>
        <begin position="264"/>
        <end position="273"/>
    </location>
</feature>
<feature type="transmembrane region" description="Helical" evidence="9">
    <location>
        <begin position="71"/>
        <end position="89"/>
    </location>
</feature>
<reference evidence="11 12" key="1">
    <citation type="submission" date="2017-03" db="EMBL/GenBank/DDBJ databases">
        <title>WGS assembly of Porphyra umbilicalis.</title>
        <authorList>
            <person name="Brawley S.H."/>
            <person name="Blouin N.A."/>
            <person name="Ficko-Blean E."/>
            <person name="Wheeler G.L."/>
            <person name="Lohr M."/>
            <person name="Goodson H.V."/>
            <person name="Jenkins J.W."/>
            <person name="Blaby-Haas C.E."/>
            <person name="Helliwell K.E."/>
            <person name="Chan C."/>
            <person name="Marriage T."/>
            <person name="Bhattacharya D."/>
            <person name="Klein A.S."/>
            <person name="Badis Y."/>
            <person name="Brodie J."/>
            <person name="Cao Y."/>
            <person name="Collen J."/>
            <person name="Dittami S.M."/>
            <person name="Gachon C.M."/>
            <person name="Green B.R."/>
            <person name="Karpowicz S."/>
            <person name="Kim J.W."/>
            <person name="Kudahl U."/>
            <person name="Lin S."/>
            <person name="Michel G."/>
            <person name="Mittag M."/>
            <person name="Olson B.J."/>
            <person name="Pangilinan J."/>
            <person name="Peng Y."/>
            <person name="Qiu H."/>
            <person name="Shu S."/>
            <person name="Singer J.T."/>
            <person name="Smith A.G."/>
            <person name="Sprecher B.N."/>
            <person name="Wagner V."/>
            <person name="Wang W."/>
            <person name="Wang Z.-Y."/>
            <person name="Yan J."/>
            <person name="Yarish C."/>
            <person name="Zoeuner-Riek S."/>
            <person name="Zhuang Y."/>
            <person name="Zou Y."/>
            <person name="Lindquist E.A."/>
            <person name="Grimwood J."/>
            <person name="Barry K."/>
            <person name="Rokhsar D.S."/>
            <person name="Schmutz J."/>
            <person name="Stiller J.W."/>
            <person name="Grossman A.R."/>
            <person name="Prochnik S.E."/>
        </authorList>
    </citation>
    <scope>NUCLEOTIDE SEQUENCE [LARGE SCALE GENOMIC DNA]</scope>
    <source>
        <strain evidence="11">4086291</strain>
    </source>
</reference>
<feature type="region of interest" description="Disordered" evidence="8">
    <location>
        <begin position="326"/>
        <end position="359"/>
    </location>
</feature>